<dbReference type="SUPFAM" id="SSF56524">
    <property type="entry name" value="Oxidoreductase molybdopterin-binding domain"/>
    <property type="match status" value="1"/>
</dbReference>
<evidence type="ECO:0000313" key="3">
    <source>
        <dbReference type="Proteomes" id="UP000703893"/>
    </source>
</evidence>
<dbReference type="Gene3D" id="3.90.420.10">
    <property type="entry name" value="Oxidoreductase, molybdopterin-binding domain"/>
    <property type="match status" value="1"/>
</dbReference>
<dbReference type="PANTHER" id="PTHR43032">
    <property type="entry name" value="PROTEIN-METHIONINE-SULFOXIDE REDUCTASE"/>
    <property type="match status" value="1"/>
</dbReference>
<dbReference type="CDD" id="cd02108">
    <property type="entry name" value="bact_SO_family_Moco"/>
    <property type="match status" value="1"/>
</dbReference>
<accession>A0A937X7B3</accession>
<dbReference type="Proteomes" id="UP000703893">
    <property type="component" value="Unassembled WGS sequence"/>
</dbReference>
<dbReference type="InterPro" id="IPR036374">
    <property type="entry name" value="OxRdtase_Mopterin-bd_sf"/>
</dbReference>
<protein>
    <submittedName>
        <fullName evidence="2">Molybdopterin-binding protein</fullName>
    </submittedName>
</protein>
<evidence type="ECO:0000313" key="2">
    <source>
        <dbReference type="EMBL" id="MBM3275489.1"/>
    </source>
</evidence>
<dbReference type="InterPro" id="IPR000572">
    <property type="entry name" value="OxRdtase_Mopterin-bd_dom"/>
</dbReference>
<sequence length="256" mass="28823">MNSPKPIDRRRFLSSAVQAASLLALAGCDNLSRSDWFPSLLSNTEKLTKKAQRALSPRKAMAREYTEADRSAVFPANGNSSPEDVNYQAMAKNGFADWKLEIGGLVQKPASFSLTELRQMPSRAQTTRHDCVEGWSAIAQWKGVKLGDLLERVQPKPEAHFIVFHCADPDEDGQNYYESIDFDDAYHPQTILAYEMNDRTLPIAHGAPIRLRVERQLGYKQAKYIMRIELVEGFTSIAGGRGGYWEDQGYEWYAGI</sequence>
<organism evidence="2 3">
    <name type="scientific">Candidatus Tanganyikabacteria bacterium</name>
    <dbReference type="NCBI Taxonomy" id="2961651"/>
    <lineage>
        <taxon>Bacteria</taxon>
        <taxon>Bacillati</taxon>
        <taxon>Candidatus Sericytochromatia</taxon>
        <taxon>Candidatus Tanganyikabacteria</taxon>
    </lineage>
</organism>
<dbReference type="InterPro" id="IPR006311">
    <property type="entry name" value="TAT_signal"/>
</dbReference>
<proteinExistence type="predicted"/>
<dbReference type="AlphaFoldDB" id="A0A937X7B3"/>
<dbReference type="EMBL" id="VGJX01000595">
    <property type="protein sequence ID" value="MBM3275489.1"/>
    <property type="molecule type" value="Genomic_DNA"/>
</dbReference>
<dbReference type="Pfam" id="PF00174">
    <property type="entry name" value="Oxidored_molyb"/>
    <property type="match status" value="1"/>
</dbReference>
<name>A0A937X7B3_9BACT</name>
<comment type="caution">
    <text evidence="2">The sequence shown here is derived from an EMBL/GenBank/DDBJ whole genome shotgun (WGS) entry which is preliminary data.</text>
</comment>
<dbReference type="PROSITE" id="PS51257">
    <property type="entry name" value="PROKAR_LIPOPROTEIN"/>
    <property type="match status" value="1"/>
</dbReference>
<evidence type="ECO:0000259" key="1">
    <source>
        <dbReference type="Pfam" id="PF00174"/>
    </source>
</evidence>
<dbReference type="PROSITE" id="PS51318">
    <property type="entry name" value="TAT"/>
    <property type="match status" value="1"/>
</dbReference>
<reference evidence="2 3" key="1">
    <citation type="submission" date="2019-03" db="EMBL/GenBank/DDBJ databases">
        <title>Lake Tanganyika Metagenome-Assembled Genomes (MAGs).</title>
        <authorList>
            <person name="Tran P."/>
        </authorList>
    </citation>
    <scope>NUCLEOTIDE SEQUENCE [LARGE SCALE GENOMIC DNA]</scope>
    <source>
        <strain evidence="2">K_DeepCast_65m_m2_236</strain>
    </source>
</reference>
<feature type="domain" description="Oxidoreductase molybdopterin-binding" evidence="1">
    <location>
        <begin position="96"/>
        <end position="232"/>
    </location>
</feature>
<dbReference type="PANTHER" id="PTHR43032:SF2">
    <property type="entry name" value="BLL0505 PROTEIN"/>
    <property type="match status" value="1"/>
</dbReference>
<gene>
    <name evidence="2" type="ORF">FJZ00_10065</name>
</gene>